<accession>A0ABX6R899</accession>
<evidence type="ECO:0000313" key="1">
    <source>
        <dbReference type="EMBL" id="QND78669.1"/>
    </source>
</evidence>
<proteinExistence type="predicted"/>
<gene>
    <name evidence="1" type="ORF">H4W19_09665</name>
</gene>
<protein>
    <submittedName>
        <fullName evidence="1">Uncharacterized protein</fullName>
    </submittedName>
</protein>
<dbReference type="PROSITE" id="PS51257">
    <property type="entry name" value="PROKAR_LIPOPROTEIN"/>
    <property type="match status" value="1"/>
</dbReference>
<evidence type="ECO:0000313" key="2">
    <source>
        <dbReference type="Proteomes" id="UP000515506"/>
    </source>
</evidence>
<dbReference type="RefSeq" id="WP_185894127.1">
    <property type="nucleotide sequence ID" value="NZ_CP060028.1"/>
</dbReference>
<name>A0ABX6R899_PSEMX</name>
<keyword evidence="2" id="KW-1185">Reference proteome</keyword>
<dbReference type="Proteomes" id="UP000515506">
    <property type="component" value="Chromosome"/>
</dbReference>
<organism evidence="1 2">
    <name type="scientific">Pseudoxanthomonas mexicana</name>
    <dbReference type="NCBI Taxonomy" id="128785"/>
    <lineage>
        <taxon>Bacteria</taxon>
        <taxon>Pseudomonadati</taxon>
        <taxon>Pseudomonadota</taxon>
        <taxon>Gammaproteobacteria</taxon>
        <taxon>Lysobacterales</taxon>
        <taxon>Lysobacteraceae</taxon>
        <taxon>Pseudoxanthomonas</taxon>
    </lineage>
</organism>
<dbReference type="EMBL" id="CP060028">
    <property type="protein sequence ID" value="QND78669.1"/>
    <property type="molecule type" value="Genomic_DNA"/>
</dbReference>
<reference evidence="1 2" key="1">
    <citation type="submission" date="2020-08" db="EMBL/GenBank/DDBJ databases">
        <title>Streptomycin resistant and MDR strain, P. mexicana.</title>
        <authorList>
            <person name="Ganesh-kumar S."/>
            <person name="Zhe T."/>
            <person name="Yu Z."/>
            <person name="Min Y."/>
        </authorList>
    </citation>
    <scope>NUCLEOTIDE SEQUENCE [LARGE SCALE GENOMIC DNA]</scope>
    <source>
        <strain evidence="1 2">GTZY</strain>
    </source>
</reference>
<sequence>MRIITSLMSCLLALAGCNEKPSVTTIHHSSANGVDTLFSKTTLREGVATFECFASESGQCHYRVYTERCPAATPGENPASCARTPLEDFTLAPGKTHEIHGLPQDFRQCVSKEAGIGPSCGA</sequence>